<gene>
    <name evidence="3" type="ORF">BD410DRAFT_554205</name>
</gene>
<feature type="transmembrane region" description="Helical" evidence="2">
    <location>
        <begin position="119"/>
        <end position="140"/>
    </location>
</feature>
<dbReference type="EMBL" id="ML170224">
    <property type="protein sequence ID" value="TDL17307.1"/>
    <property type="molecule type" value="Genomic_DNA"/>
</dbReference>
<dbReference type="Proteomes" id="UP000294933">
    <property type="component" value="Unassembled WGS sequence"/>
</dbReference>
<keyword evidence="2" id="KW-0812">Transmembrane</keyword>
<feature type="transmembrane region" description="Helical" evidence="2">
    <location>
        <begin position="12"/>
        <end position="35"/>
    </location>
</feature>
<proteinExistence type="predicted"/>
<sequence>MSRNFTSPFATITQAGVFVTATLISSVVVILALLINSSTQSSQSYVPDPTQCTCDCWDRKFKGGYAHGGYKHAYFQMDFGTSLVWIWTAWNFALLFEFVKRATVCVLSSLRVVDSTTHVRWGVLLASIINFYGMFYNWWITFNYLNDLSPSPDSHIHILAYTQFFFNITDLIPALALYILLPDRAHAAPSNSYELTHERDSPPDDTISTTGKGRHQNQYRQDNFLSLSVSISAAHVILSLWDQGLVHILRGKGAVGRDVSLLASDMAGLLGVSPFLPCRWHHWHGHSKNILVGTVLMCGMYAIVKNIAGYDE</sequence>
<feature type="transmembrane region" description="Helical" evidence="2">
    <location>
        <begin position="160"/>
        <end position="181"/>
    </location>
</feature>
<feature type="transmembrane region" description="Helical" evidence="2">
    <location>
        <begin position="224"/>
        <end position="241"/>
    </location>
</feature>
<protein>
    <submittedName>
        <fullName evidence="3">Uncharacterized protein</fullName>
    </submittedName>
</protein>
<organism evidence="3 4">
    <name type="scientific">Rickenella mellea</name>
    <dbReference type="NCBI Taxonomy" id="50990"/>
    <lineage>
        <taxon>Eukaryota</taxon>
        <taxon>Fungi</taxon>
        <taxon>Dikarya</taxon>
        <taxon>Basidiomycota</taxon>
        <taxon>Agaricomycotina</taxon>
        <taxon>Agaricomycetes</taxon>
        <taxon>Hymenochaetales</taxon>
        <taxon>Rickenellaceae</taxon>
        <taxon>Rickenella</taxon>
    </lineage>
</organism>
<dbReference type="PANTHER" id="PTHR39074:SF1">
    <property type="entry name" value="AGAP007547-PA"/>
    <property type="match status" value="1"/>
</dbReference>
<feature type="region of interest" description="Disordered" evidence="1">
    <location>
        <begin position="192"/>
        <end position="215"/>
    </location>
</feature>
<dbReference type="VEuPathDB" id="FungiDB:BD410DRAFT_554205"/>
<evidence type="ECO:0000313" key="4">
    <source>
        <dbReference type="Proteomes" id="UP000294933"/>
    </source>
</evidence>
<name>A0A4Y7PPF3_9AGAM</name>
<evidence type="ECO:0000256" key="1">
    <source>
        <dbReference type="SAM" id="MobiDB-lite"/>
    </source>
</evidence>
<feature type="transmembrane region" description="Helical" evidence="2">
    <location>
        <begin position="290"/>
        <end position="308"/>
    </location>
</feature>
<keyword evidence="4" id="KW-1185">Reference proteome</keyword>
<dbReference type="AlphaFoldDB" id="A0A4Y7PPF3"/>
<dbReference type="STRING" id="50990.A0A4Y7PPF3"/>
<evidence type="ECO:0000256" key="2">
    <source>
        <dbReference type="SAM" id="Phobius"/>
    </source>
</evidence>
<evidence type="ECO:0000313" key="3">
    <source>
        <dbReference type="EMBL" id="TDL17307.1"/>
    </source>
</evidence>
<keyword evidence="2" id="KW-1133">Transmembrane helix</keyword>
<dbReference type="OrthoDB" id="5594949at2759"/>
<feature type="transmembrane region" description="Helical" evidence="2">
    <location>
        <begin position="79"/>
        <end position="99"/>
    </location>
</feature>
<keyword evidence="2" id="KW-0472">Membrane</keyword>
<reference evidence="3 4" key="1">
    <citation type="submission" date="2018-06" db="EMBL/GenBank/DDBJ databases">
        <title>A transcriptomic atlas of mushroom development highlights an independent origin of complex multicellularity.</title>
        <authorList>
            <consortium name="DOE Joint Genome Institute"/>
            <person name="Krizsan K."/>
            <person name="Almasi E."/>
            <person name="Merenyi Z."/>
            <person name="Sahu N."/>
            <person name="Viragh M."/>
            <person name="Koszo T."/>
            <person name="Mondo S."/>
            <person name="Kiss B."/>
            <person name="Balint B."/>
            <person name="Kues U."/>
            <person name="Barry K."/>
            <person name="Hegedus J.C."/>
            <person name="Henrissat B."/>
            <person name="Johnson J."/>
            <person name="Lipzen A."/>
            <person name="Ohm R."/>
            <person name="Nagy I."/>
            <person name="Pangilinan J."/>
            <person name="Yan J."/>
            <person name="Xiong Y."/>
            <person name="Grigoriev I.V."/>
            <person name="Hibbett D.S."/>
            <person name="Nagy L.G."/>
        </authorList>
    </citation>
    <scope>NUCLEOTIDE SEQUENCE [LARGE SCALE GENOMIC DNA]</scope>
    <source>
        <strain evidence="3 4">SZMC22713</strain>
    </source>
</reference>
<dbReference type="PANTHER" id="PTHR39074">
    <property type="entry name" value="AGAP007547-PA"/>
    <property type="match status" value="1"/>
</dbReference>
<accession>A0A4Y7PPF3</accession>